<evidence type="ECO:0000313" key="2">
    <source>
        <dbReference type="EMBL" id="RKD34852.1"/>
    </source>
</evidence>
<organism evidence="2 3">
    <name type="scientific">Lacrimispora algidixylanolytica</name>
    <dbReference type="NCBI Taxonomy" id="94868"/>
    <lineage>
        <taxon>Bacteria</taxon>
        <taxon>Bacillati</taxon>
        <taxon>Bacillota</taxon>
        <taxon>Clostridia</taxon>
        <taxon>Lachnospirales</taxon>
        <taxon>Lachnospiraceae</taxon>
        <taxon>Lacrimispora</taxon>
    </lineage>
</organism>
<feature type="transmembrane region" description="Helical" evidence="1">
    <location>
        <begin position="341"/>
        <end position="360"/>
    </location>
</feature>
<dbReference type="Proteomes" id="UP000284277">
    <property type="component" value="Unassembled WGS sequence"/>
</dbReference>
<keyword evidence="1" id="KW-0472">Membrane</keyword>
<feature type="transmembrane region" description="Helical" evidence="1">
    <location>
        <begin position="164"/>
        <end position="197"/>
    </location>
</feature>
<feature type="transmembrane region" description="Helical" evidence="1">
    <location>
        <begin position="83"/>
        <end position="100"/>
    </location>
</feature>
<comment type="caution">
    <text evidence="2">The sequence shown here is derived from an EMBL/GenBank/DDBJ whole genome shotgun (WGS) entry which is preliminary data.</text>
</comment>
<name>A0A419TBM7_9FIRM</name>
<sequence>MKRKYLYYLLPLLGTIFGLWYIFSATCDGIYSDYIRLVNSYLPDVWNPSKFFVPDILTRIPVNYLGRIINIYLFGYNTMFDRVLGVLALGLSGGVIGAYCLRKKIPFLWYSILLVVLFSLNKWEMLTNGSGWTHFLSFVCFYYHYEILDRVWSGEEKPYDKLRLVILPFATTLLVAGPYCAIYSVTVILVCGFLFLLKKGRGKGNYCLYGISALVSLGLYLWSNSYAIEDHAAPVTGSLFDQLKETPGFFVRFFVKSFSSMVIGGESAEKIFQTNLPFMILGFLVILLYLIAIWYNFKFRLYEKTIFPLILIVSGGLNHILILMSRWIFLLENYGISSRYALQFQTGILGILLTFALILHGRRRKPNTLVRFTAAVACVVFLVGNSYTTYNEIKKAPHRLDKYQERVELARNFENLSDDELKAGFEYRPTREDSGAKVRSALTILKENGYSVFGSNGKEKN</sequence>
<accession>A0A419TBM7</accession>
<protein>
    <submittedName>
        <fullName evidence="2">Uncharacterized protein</fullName>
    </submittedName>
</protein>
<feature type="transmembrane region" description="Helical" evidence="1">
    <location>
        <begin position="206"/>
        <end position="223"/>
    </location>
</feature>
<keyword evidence="1" id="KW-0812">Transmembrane</keyword>
<evidence type="ECO:0000313" key="3">
    <source>
        <dbReference type="Proteomes" id="UP000284277"/>
    </source>
</evidence>
<dbReference type="AlphaFoldDB" id="A0A419TBM7"/>
<dbReference type="OrthoDB" id="2029140at2"/>
<dbReference type="RefSeq" id="WP_120194785.1">
    <property type="nucleotide sequence ID" value="NZ_MCIA01000001.1"/>
</dbReference>
<feature type="transmembrane region" description="Helical" evidence="1">
    <location>
        <begin position="5"/>
        <end position="23"/>
    </location>
</feature>
<gene>
    <name evidence="2" type="ORF">BET01_00370</name>
</gene>
<feature type="transmembrane region" description="Helical" evidence="1">
    <location>
        <begin position="107"/>
        <end position="123"/>
    </location>
</feature>
<feature type="transmembrane region" description="Helical" evidence="1">
    <location>
        <begin position="372"/>
        <end position="390"/>
    </location>
</feature>
<proteinExistence type="predicted"/>
<keyword evidence="1" id="KW-1133">Transmembrane helix</keyword>
<feature type="transmembrane region" description="Helical" evidence="1">
    <location>
        <begin position="276"/>
        <end position="297"/>
    </location>
</feature>
<feature type="transmembrane region" description="Helical" evidence="1">
    <location>
        <begin position="309"/>
        <end position="329"/>
    </location>
</feature>
<reference evidence="2 3" key="1">
    <citation type="submission" date="2016-08" db="EMBL/GenBank/DDBJ databases">
        <title>A new outlook on sporulation: Clostridium algidixylanolyticum.</title>
        <authorList>
            <person name="Poppleton D.I."/>
            <person name="Gribaldo S."/>
        </authorList>
    </citation>
    <scope>NUCLEOTIDE SEQUENCE [LARGE SCALE GENOMIC DNA]</scope>
    <source>
        <strain evidence="2 3">SPL73</strain>
    </source>
</reference>
<evidence type="ECO:0000256" key="1">
    <source>
        <dbReference type="SAM" id="Phobius"/>
    </source>
</evidence>
<keyword evidence="3" id="KW-1185">Reference proteome</keyword>
<dbReference type="EMBL" id="MCIA01000001">
    <property type="protein sequence ID" value="RKD34852.1"/>
    <property type="molecule type" value="Genomic_DNA"/>
</dbReference>